<dbReference type="SUPFAM" id="SSF161098">
    <property type="entry name" value="MetI-like"/>
    <property type="match status" value="1"/>
</dbReference>
<evidence type="ECO:0000256" key="7">
    <source>
        <dbReference type="RuleBase" id="RU363032"/>
    </source>
</evidence>
<dbReference type="Pfam" id="PF00528">
    <property type="entry name" value="BPD_transp_1"/>
    <property type="match status" value="1"/>
</dbReference>
<keyword evidence="5 7" id="KW-1133">Transmembrane helix</keyword>
<dbReference type="RefSeq" id="WP_014358250.1">
    <property type="nucleotide sequence ID" value="NC_016906.1"/>
</dbReference>
<evidence type="ECO:0000256" key="8">
    <source>
        <dbReference type="SAM" id="MobiDB-lite"/>
    </source>
</evidence>
<sequence>MRHYILRRVGQAALVLLAAYTLAFLLLSALPGDAVHNKIADPEAQLTPEAAKTLLEYYGIDRPLWQQYLSGLGGVLHGDLGFSLTTGTPVSQMLAAALPATLQLTALALVFGLLIAAVVAVAINYAPWPWLRGALQGLPPFFASVPTFVIGIVVLQVFSFRWHLIPASDDGSLTALIAPAFTLGILVAAPLSQVFASSIAATRGQPFVHVLAARGAGERYIFGRGVLRNSSLPVLTLLGLACGELIAGSVVTEAVYARAGLGQLVMVAVNTQDLPVVSGVVIIAAAIYVVANLLVDLAYPFLDPRILVTANAPRTRRTRPASAPTPRTSATADVPSARRHALPAEVAMP</sequence>
<feature type="compositionally biased region" description="Low complexity" evidence="8">
    <location>
        <begin position="320"/>
        <end position="332"/>
    </location>
</feature>
<dbReference type="PANTHER" id="PTHR43163:SF6">
    <property type="entry name" value="DIPEPTIDE TRANSPORT SYSTEM PERMEASE PROTEIN DPPB-RELATED"/>
    <property type="match status" value="1"/>
</dbReference>
<dbReference type="InterPro" id="IPR000515">
    <property type="entry name" value="MetI-like"/>
</dbReference>
<evidence type="ECO:0000259" key="9">
    <source>
        <dbReference type="PROSITE" id="PS50928"/>
    </source>
</evidence>
<evidence type="ECO:0000313" key="10">
    <source>
        <dbReference type="EMBL" id="AFA71208.1"/>
    </source>
</evidence>
<dbReference type="HOGENOM" id="CLU_036879_0_2_11"/>
<feature type="transmembrane region" description="Helical" evidence="7">
    <location>
        <begin position="234"/>
        <end position="256"/>
    </location>
</feature>
<dbReference type="GO" id="GO:0055085">
    <property type="term" value="P:transmembrane transport"/>
    <property type="evidence" value="ECO:0007669"/>
    <property type="project" value="InterPro"/>
</dbReference>
<dbReference type="AlphaFoldDB" id="H6N461"/>
<dbReference type="PROSITE" id="PS50928">
    <property type="entry name" value="ABC_TM1"/>
    <property type="match status" value="1"/>
</dbReference>
<dbReference type="GeneID" id="90157249"/>
<gene>
    <name evidence="10" type="ordered locus">GPOL_c01350</name>
</gene>
<reference evidence="10 11" key="1">
    <citation type="journal article" date="2012" name="Appl. Environ. Microbiol.">
        <title>Involvement of two latex-clearing proteins during rubber degradation and insights into the subsequent degradation pathway revealed by the genome sequence of Gordonia polyisoprenivorans strain VH2.</title>
        <authorList>
            <person name="Hiessl S."/>
            <person name="Schuldes J."/>
            <person name="Thurmer A."/>
            <person name="Halbsguth T."/>
            <person name="Broker D."/>
            <person name="Angelov A."/>
            <person name="Liebl W."/>
            <person name="Daniel R."/>
            <person name="Steinbuchel A."/>
        </authorList>
    </citation>
    <scope>NUCLEOTIDE SEQUENCE [LARGE SCALE GENOMIC DNA]</scope>
    <source>
        <strain evidence="11">DSM 44266 / VH2</strain>
    </source>
</reference>
<dbReference type="Pfam" id="PF19300">
    <property type="entry name" value="BPD_transp_1_N"/>
    <property type="match status" value="1"/>
</dbReference>
<dbReference type="Proteomes" id="UP000009154">
    <property type="component" value="Chromosome"/>
</dbReference>
<dbReference type="EMBL" id="CP003119">
    <property type="protein sequence ID" value="AFA71208.1"/>
    <property type="molecule type" value="Genomic_DNA"/>
</dbReference>
<evidence type="ECO:0000256" key="4">
    <source>
        <dbReference type="ARBA" id="ARBA00022692"/>
    </source>
</evidence>
<evidence type="ECO:0000256" key="3">
    <source>
        <dbReference type="ARBA" id="ARBA00022475"/>
    </source>
</evidence>
<evidence type="ECO:0000256" key="1">
    <source>
        <dbReference type="ARBA" id="ARBA00004651"/>
    </source>
</evidence>
<dbReference type="eggNOG" id="COG0601">
    <property type="taxonomic scope" value="Bacteria"/>
</dbReference>
<dbReference type="Gene3D" id="1.10.3720.10">
    <property type="entry name" value="MetI-like"/>
    <property type="match status" value="1"/>
</dbReference>
<name>H6N461_GORPV</name>
<dbReference type="STRING" id="1112204.GPOL_c01350"/>
<keyword evidence="11" id="KW-1185">Reference proteome</keyword>
<comment type="similarity">
    <text evidence="7">Belongs to the binding-protein-dependent transport system permease family.</text>
</comment>
<evidence type="ECO:0000256" key="2">
    <source>
        <dbReference type="ARBA" id="ARBA00022448"/>
    </source>
</evidence>
<keyword evidence="2 7" id="KW-0813">Transport</keyword>
<evidence type="ECO:0000256" key="6">
    <source>
        <dbReference type="ARBA" id="ARBA00023136"/>
    </source>
</evidence>
<dbReference type="InterPro" id="IPR045621">
    <property type="entry name" value="BPD_transp_1_N"/>
</dbReference>
<keyword evidence="4 7" id="KW-0812">Transmembrane</keyword>
<proteinExistence type="inferred from homology"/>
<feature type="domain" description="ABC transmembrane type-1" evidence="9">
    <location>
        <begin position="98"/>
        <end position="299"/>
    </location>
</feature>
<feature type="transmembrane region" description="Helical" evidence="7">
    <location>
        <begin position="138"/>
        <end position="160"/>
    </location>
</feature>
<protein>
    <submittedName>
        <fullName evidence="10">Putative ABC transporter permease protein</fullName>
    </submittedName>
</protein>
<dbReference type="CDD" id="cd06261">
    <property type="entry name" value="TM_PBP2"/>
    <property type="match status" value="1"/>
</dbReference>
<dbReference type="GO" id="GO:0005886">
    <property type="term" value="C:plasma membrane"/>
    <property type="evidence" value="ECO:0007669"/>
    <property type="project" value="UniProtKB-SubCell"/>
</dbReference>
<keyword evidence="3" id="KW-1003">Cell membrane</keyword>
<comment type="subcellular location">
    <subcellularLocation>
        <location evidence="1 7">Cell membrane</location>
        <topology evidence="1 7">Multi-pass membrane protein</topology>
    </subcellularLocation>
</comment>
<dbReference type="InterPro" id="IPR035906">
    <property type="entry name" value="MetI-like_sf"/>
</dbReference>
<evidence type="ECO:0000313" key="11">
    <source>
        <dbReference type="Proteomes" id="UP000009154"/>
    </source>
</evidence>
<feature type="transmembrane region" description="Helical" evidence="7">
    <location>
        <begin position="172"/>
        <end position="196"/>
    </location>
</feature>
<dbReference type="KEGG" id="gpo:GPOL_c01350"/>
<accession>H6N461</accession>
<feature type="transmembrane region" description="Helical" evidence="7">
    <location>
        <begin position="276"/>
        <end position="295"/>
    </location>
</feature>
<evidence type="ECO:0000256" key="5">
    <source>
        <dbReference type="ARBA" id="ARBA00022989"/>
    </source>
</evidence>
<keyword evidence="6 7" id="KW-0472">Membrane</keyword>
<organism evidence="10 11">
    <name type="scientific">Gordonia polyisoprenivorans (strain DSM 44266 / VH2)</name>
    <dbReference type="NCBI Taxonomy" id="1112204"/>
    <lineage>
        <taxon>Bacteria</taxon>
        <taxon>Bacillati</taxon>
        <taxon>Actinomycetota</taxon>
        <taxon>Actinomycetes</taxon>
        <taxon>Mycobacteriales</taxon>
        <taxon>Gordoniaceae</taxon>
        <taxon>Gordonia</taxon>
    </lineage>
</organism>
<feature type="region of interest" description="Disordered" evidence="8">
    <location>
        <begin position="313"/>
        <end position="349"/>
    </location>
</feature>
<dbReference type="PANTHER" id="PTHR43163">
    <property type="entry name" value="DIPEPTIDE TRANSPORT SYSTEM PERMEASE PROTEIN DPPB-RELATED"/>
    <property type="match status" value="1"/>
</dbReference>
<feature type="transmembrane region" description="Helical" evidence="7">
    <location>
        <begin position="104"/>
        <end position="126"/>
    </location>
</feature>